<sequence length="229" mass="25965">MQPRHYLLAAVLASAALAMQKCPPNPSGLVLQCAFECCESLEGPNQGYYCCGADEKHLIDEAGVSHGRAERFVAYGTTLQVDYTMLVIGLILSIVISILLSFFCCLLCNGCWLHRRRNPQMYESVNESGFYPICCNLLRTCNPHNLFSRRIWHSHGYRRIQHTSTPVPGRQHLPWLVHFLAAELQEPRAIQRGRNAEGRPQERSPGPRPKLLKMSIKTDKTSQVMLQWC</sequence>
<accession>A0A1I8AT31</accession>
<keyword evidence="2" id="KW-0812">Transmembrane</keyword>
<keyword evidence="2" id="KW-0472">Membrane</keyword>
<dbReference type="WBParaSite" id="L893_g919.t2">
    <property type="protein sequence ID" value="L893_g919.t2"/>
    <property type="gene ID" value="L893_g919"/>
</dbReference>
<keyword evidence="3" id="KW-0732">Signal</keyword>
<reference evidence="5" key="1">
    <citation type="submission" date="2016-11" db="UniProtKB">
        <authorList>
            <consortium name="WormBaseParasite"/>
        </authorList>
    </citation>
    <scope>IDENTIFICATION</scope>
</reference>
<feature type="transmembrane region" description="Helical" evidence="2">
    <location>
        <begin position="85"/>
        <end position="112"/>
    </location>
</feature>
<protein>
    <submittedName>
        <fullName evidence="5">Protein shisa-4</fullName>
    </submittedName>
</protein>
<proteinExistence type="predicted"/>
<name>A0A1I8AT31_9BILA</name>
<feature type="chain" id="PRO_5009315027" evidence="3">
    <location>
        <begin position="19"/>
        <end position="229"/>
    </location>
</feature>
<evidence type="ECO:0000313" key="4">
    <source>
        <dbReference type="Proteomes" id="UP000095287"/>
    </source>
</evidence>
<dbReference type="AlphaFoldDB" id="A0A1I8AT31"/>
<evidence type="ECO:0000256" key="2">
    <source>
        <dbReference type="SAM" id="Phobius"/>
    </source>
</evidence>
<organism evidence="4 5">
    <name type="scientific">Steinernema glaseri</name>
    <dbReference type="NCBI Taxonomy" id="37863"/>
    <lineage>
        <taxon>Eukaryota</taxon>
        <taxon>Metazoa</taxon>
        <taxon>Ecdysozoa</taxon>
        <taxon>Nematoda</taxon>
        <taxon>Chromadorea</taxon>
        <taxon>Rhabditida</taxon>
        <taxon>Tylenchina</taxon>
        <taxon>Panagrolaimomorpha</taxon>
        <taxon>Strongyloidoidea</taxon>
        <taxon>Steinernematidae</taxon>
        <taxon>Steinernema</taxon>
    </lineage>
</organism>
<feature type="signal peptide" evidence="3">
    <location>
        <begin position="1"/>
        <end position="18"/>
    </location>
</feature>
<keyword evidence="2" id="KW-1133">Transmembrane helix</keyword>
<evidence type="ECO:0000313" key="5">
    <source>
        <dbReference type="WBParaSite" id="L893_g919.t2"/>
    </source>
</evidence>
<feature type="region of interest" description="Disordered" evidence="1">
    <location>
        <begin position="191"/>
        <end position="212"/>
    </location>
</feature>
<evidence type="ECO:0000256" key="1">
    <source>
        <dbReference type="SAM" id="MobiDB-lite"/>
    </source>
</evidence>
<dbReference type="Proteomes" id="UP000095287">
    <property type="component" value="Unplaced"/>
</dbReference>
<keyword evidence="4" id="KW-1185">Reference proteome</keyword>
<evidence type="ECO:0000256" key="3">
    <source>
        <dbReference type="SAM" id="SignalP"/>
    </source>
</evidence>